<organism evidence="1 2">
    <name type="scientific">Paenirhodobacter populi</name>
    <dbReference type="NCBI Taxonomy" id="2306993"/>
    <lineage>
        <taxon>Bacteria</taxon>
        <taxon>Pseudomonadati</taxon>
        <taxon>Pseudomonadota</taxon>
        <taxon>Alphaproteobacteria</taxon>
        <taxon>Rhodobacterales</taxon>
        <taxon>Rhodobacter group</taxon>
        <taxon>Paenirhodobacter</taxon>
    </lineage>
</organism>
<dbReference type="AlphaFoldDB" id="A0A443J075"/>
<dbReference type="InterPro" id="IPR010297">
    <property type="entry name" value="DUF900_hydrolase"/>
</dbReference>
<dbReference type="Proteomes" id="UP000285710">
    <property type="component" value="Unassembled WGS sequence"/>
</dbReference>
<dbReference type="SUPFAM" id="SSF53474">
    <property type="entry name" value="alpha/beta-Hydrolases"/>
    <property type="match status" value="1"/>
</dbReference>
<evidence type="ECO:0000313" key="2">
    <source>
        <dbReference type="Proteomes" id="UP000285710"/>
    </source>
</evidence>
<dbReference type="RefSeq" id="WP_128269141.1">
    <property type="nucleotide sequence ID" value="NZ_SAUW01000004.1"/>
</dbReference>
<name>A0A443J075_9RHOB</name>
<reference evidence="1 2" key="2">
    <citation type="submission" date="2019-01" db="EMBL/GenBank/DDBJ databases">
        <authorList>
            <person name="Li Y."/>
        </authorList>
    </citation>
    <scope>NUCLEOTIDE SEQUENCE [LARGE SCALE GENOMIC DNA]</scope>
    <source>
        <strain evidence="1 2">2D-5</strain>
    </source>
</reference>
<dbReference type="PANTHER" id="PTHR36513">
    <property type="entry name" value="ABC TRANSMEMBRANE TYPE-1 DOMAIN-CONTAINING PROTEIN"/>
    <property type="match status" value="1"/>
</dbReference>
<dbReference type="GO" id="GO:0016787">
    <property type="term" value="F:hydrolase activity"/>
    <property type="evidence" value="ECO:0007669"/>
    <property type="project" value="UniProtKB-KW"/>
</dbReference>
<evidence type="ECO:0000313" key="1">
    <source>
        <dbReference type="EMBL" id="RWR13871.1"/>
    </source>
</evidence>
<dbReference type="PROSITE" id="PS51257">
    <property type="entry name" value="PROKAR_LIPOPROTEIN"/>
    <property type="match status" value="1"/>
</dbReference>
<dbReference type="PIRSF" id="PIRSF033909">
    <property type="entry name" value="UCP033909"/>
    <property type="match status" value="1"/>
</dbReference>
<dbReference type="Gene3D" id="3.40.50.1820">
    <property type="entry name" value="alpha/beta hydrolase"/>
    <property type="match status" value="1"/>
</dbReference>
<dbReference type="InterPro" id="IPR014586">
    <property type="entry name" value="UCP033909"/>
</dbReference>
<sequence length="366" mass="39948">MRSFALVIAVVLAGCSPRGELAYGPLPEARTLPVFVGSTRAPTAGDPASFDWKRSEALRLARFDVAVPPDHQPGTLEIPNPRRSIDPRRDFLVARSEQFRTDAAFRADLRRQLARSGGEAVVFVHGYNTNFAEGLFRFTQLAADFDLEGALVHYAWPSRAQVMGYAYDHDSVLFSRDGLTDLLHEVRAAGAKRIILVGHSMGGFLTMEALRQLALQGDRATLGRIAGVVLISPDIDVGVFRSQARDIGALPQPFIVFTSQRDRALGLSARVAGEDTRLGNLHDINPVADLRVMMVDTAAYDTRGGHFNIGNSPALIRLLRGSQGLAKTLERDQSRHHDPFARAALTVRNATQIVLQPIEAIGDAIN</sequence>
<reference evidence="1 2" key="1">
    <citation type="submission" date="2019-01" db="EMBL/GenBank/DDBJ databases">
        <title>Sinorhodobacter populi sp. nov. isolated from the symptomatic bark tissue of Populus euramericana canker.</title>
        <authorList>
            <person name="Xu G."/>
        </authorList>
    </citation>
    <scope>NUCLEOTIDE SEQUENCE [LARGE SCALE GENOMIC DNA]</scope>
    <source>
        <strain evidence="1 2">2D-5</strain>
    </source>
</reference>
<accession>A0A443J075</accession>
<dbReference type="EMBL" id="SAUW01000004">
    <property type="protein sequence ID" value="RWR13871.1"/>
    <property type="molecule type" value="Genomic_DNA"/>
</dbReference>
<gene>
    <name evidence="1" type="ORF">D2T33_05615</name>
</gene>
<comment type="caution">
    <text evidence="1">The sequence shown here is derived from an EMBL/GenBank/DDBJ whole genome shotgun (WGS) entry which is preliminary data.</text>
</comment>
<keyword evidence="2" id="KW-1185">Reference proteome</keyword>
<keyword evidence="1" id="KW-0378">Hydrolase</keyword>
<proteinExistence type="predicted"/>
<dbReference type="PANTHER" id="PTHR36513:SF1">
    <property type="entry name" value="TRANSMEMBRANE PROTEIN"/>
    <property type="match status" value="1"/>
</dbReference>
<dbReference type="Pfam" id="PF05990">
    <property type="entry name" value="DUF900"/>
    <property type="match status" value="1"/>
</dbReference>
<dbReference type="InterPro" id="IPR029058">
    <property type="entry name" value="AB_hydrolase_fold"/>
</dbReference>
<protein>
    <submittedName>
        <fullName evidence="1">Alpha/beta fold hydrolase</fullName>
    </submittedName>
</protein>